<evidence type="ECO:0000256" key="1">
    <source>
        <dbReference type="ARBA" id="ARBA00004123"/>
    </source>
</evidence>
<keyword evidence="4" id="KW-0862">Zinc</keyword>
<keyword evidence="5" id="KW-0238">DNA-binding</keyword>
<organism evidence="10 11">
    <name type="scientific">Malus baccata</name>
    <name type="common">Siberian crab apple</name>
    <name type="synonym">Pyrus baccata</name>
    <dbReference type="NCBI Taxonomy" id="106549"/>
    <lineage>
        <taxon>Eukaryota</taxon>
        <taxon>Viridiplantae</taxon>
        <taxon>Streptophyta</taxon>
        <taxon>Embryophyta</taxon>
        <taxon>Tracheophyta</taxon>
        <taxon>Spermatophyta</taxon>
        <taxon>Magnoliopsida</taxon>
        <taxon>eudicotyledons</taxon>
        <taxon>Gunneridae</taxon>
        <taxon>Pentapetalae</taxon>
        <taxon>rosids</taxon>
        <taxon>fabids</taxon>
        <taxon>Rosales</taxon>
        <taxon>Rosaceae</taxon>
        <taxon>Amygdaloideae</taxon>
        <taxon>Maleae</taxon>
        <taxon>Malus</taxon>
    </lineage>
</organism>
<dbReference type="AlphaFoldDB" id="A0A540KMA1"/>
<feature type="domain" description="BED-type" evidence="9">
    <location>
        <begin position="26"/>
        <end position="89"/>
    </location>
</feature>
<dbReference type="STRING" id="106549.A0A540KMA1"/>
<feature type="region of interest" description="Disordered" evidence="8">
    <location>
        <begin position="1"/>
        <end position="20"/>
    </location>
</feature>
<dbReference type="Proteomes" id="UP000315295">
    <property type="component" value="Unassembled WGS sequence"/>
</dbReference>
<dbReference type="InterPro" id="IPR007021">
    <property type="entry name" value="DUF659"/>
</dbReference>
<comment type="subcellular location">
    <subcellularLocation>
        <location evidence="1">Nucleus</location>
    </subcellularLocation>
</comment>
<keyword evidence="11" id="KW-1185">Reference proteome</keyword>
<dbReference type="GO" id="GO:0003677">
    <property type="term" value="F:DNA binding"/>
    <property type="evidence" value="ECO:0007669"/>
    <property type="project" value="UniProtKB-KW"/>
</dbReference>
<dbReference type="PANTHER" id="PTHR32166:SF81">
    <property type="entry name" value="OS06G0658400 PROTEIN"/>
    <property type="match status" value="1"/>
</dbReference>
<proteinExistence type="predicted"/>
<dbReference type="InterPro" id="IPR003656">
    <property type="entry name" value="Znf_BED"/>
</dbReference>
<evidence type="ECO:0000256" key="4">
    <source>
        <dbReference type="ARBA" id="ARBA00022833"/>
    </source>
</evidence>
<evidence type="ECO:0000256" key="2">
    <source>
        <dbReference type="ARBA" id="ARBA00022723"/>
    </source>
</evidence>
<dbReference type="GO" id="GO:0008270">
    <property type="term" value="F:zinc ion binding"/>
    <property type="evidence" value="ECO:0007669"/>
    <property type="project" value="UniProtKB-KW"/>
</dbReference>
<keyword evidence="3 7" id="KW-0863">Zinc-finger</keyword>
<dbReference type="GO" id="GO:0046983">
    <property type="term" value="F:protein dimerization activity"/>
    <property type="evidence" value="ECO:0007669"/>
    <property type="project" value="InterPro"/>
</dbReference>
<evidence type="ECO:0000313" key="10">
    <source>
        <dbReference type="EMBL" id="TQD75310.1"/>
    </source>
</evidence>
<reference evidence="10 11" key="1">
    <citation type="journal article" date="2019" name="G3 (Bethesda)">
        <title>Sequencing of a Wild Apple (Malus baccata) Genome Unravels the Differences Between Cultivated and Wild Apple Species Regarding Disease Resistance and Cold Tolerance.</title>
        <authorList>
            <person name="Chen X."/>
        </authorList>
    </citation>
    <scope>NUCLEOTIDE SEQUENCE [LARGE SCALE GENOMIC DNA]</scope>
    <source>
        <strain evidence="11">cv. Shandingzi</strain>
        <tissue evidence="10">Leaves</tissue>
    </source>
</reference>
<evidence type="ECO:0000256" key="3">
    <source>
        <dbReference type="ARBA" id="ARBA00022771"/>
    </source>
</evidence>
<gene>
    <name evidence="10" type="ORF">C1H46_039158</name>
</gene>
<dbReference type="PANTHER" id="PTHR32166">
    <property type="entry name" value="OSJNBA0013A04.12 PROTEIN"/>
    <property type="match status" value="1"/>
</dbReference>
<accession>A0A540KMA1</accession>
<dbReference type="InterPro" id="IPR008906">
    <property type="entry name" value="HATC_C_dom"/>
</dbReference>
<evidence type="ECO:0000256" key="6">
    <source>
        <dbReference type="ARBA" id="ARBA00023242"/>
    </source>
</evidence>
<dbReference type="Pfam" id="PF05699">
    <property type="entry name" value="Dimer_Tnp_hAT"/>
    <property type="match status" value="1"/>
</dbReference>
<dbReference type="GO" id="GO:0005634">
    <property type="term" value="C:nucleus"/>
    <property type="evidence" value="ECO:0007669"/>
    <property type="project" value="UniProtKB-SubCell"/>
</dbReference>
<dbReference type="Pfam" id="PF04937">
    <property type="entry name" value="DUF659"/>
    <property type="match status" value="1"/>
</dbReference>
<keyword evidence="6" id="KW-0539">Nucleus</keyword>
<dbReference type="PROSITE" id="PS50808">
    <property type="entry name" value="ZF_BED"/>
    <property type="match status" value="1"/>
</dbReference>
<keyword evidence="2" id="KW-0479">Metal-binding</keyword>
<evidence type="ECO:0000256" key="7">
    <source>
        <dbReference type="PROSITE-ProRule" id="PRU00027"/>
    </source>
</evidence>
<dbReference type="SUPFAM" id="SSF53098">
    <property type="entry name" value="Ribonuclease H-like"/>
    <property type="match status" value="1"/>
</dbReference>
<dbReference type="EMBL" id="VIEB01001111">
    <property type="protein sequence ID" value="TQD75310.1"/>
    <property type="molecule type" value="Genomic_DNA"/>
</dbReference>
<comment type="caution">
    <text evidence="10">The sequence shown here is derived from an EMBL/GenBank/DDBJ whole genome shotgun (WGS) entry which is preliminary data.</text>
</comment>
<evidence type="ECO:0000256" key="8">
    <source>
        <dbReference type="SAM" id="MobiDB-lite"/>
    </source>
</evidence>
<protein>
    <recommendedName>
        <fullName evidence="9">BED-type domain-containing protein</fullName>
    </recommendedName>
</protein>
<dbReference type="InterPro" id="IPR012337">
    <property type="entry name" value="RNaseH-like_sf"/>
</dbReference>
<evidence type="ECO:0000259" key="9">
    <source>
        <dbReference type="PROSITE" id="PS50808"/>
    </source>
</evidence>
<sequence>MNHPNNLGNDIANPDDNANPDEIVENYHTPLWKYVKKLEKVGKRGGGNAEFKCNYCQKTYKGSYSRVKFHLLKMAGNGVAPCNKVTDENLAEMKKLIRECEYKLKSSAPKNVSLPNTGSFCYDLPEVNLDTKKRKGTSGPLSKAFNNEARDQCDAEVARMFYTGGLSFNLARNPHYRNSYVRASTLPGYVPPGYNALRTTLLQQEKSHIEQCLQPIKRTWSTKGVSLCSDGWTDAQRRPLINIMATCESGPMFLRAINCEGEYKDKYCIANFLTEAIKEIGHENVVQVIIDNAPVCRAAGLLIEAHYPHIFWTPCVVHTLNLALKSICSPKQTDVSYDDCNWISTIASDVWSIKNFIMNHSMRLSMFNEHCKLKLLSIAETRFASTLVMLRRFKEVKEGLQQMVISPNWALYKEDDLVKAMTVKQKILDEYFWEKIDYILFFTAPIYEAIRMADTDKPCLHLVYEWWDAMIEKVKAAIYRNERKALHEKSSFFDAVYRILLERWTKSSTPLHCLAHSLNPRYYSSEWLQEDPSRVAPHRDVELTTERKKCFERYFSNEEIRRSINVEYASFSMCLNDFGAIDSMNDRFHLEPVMWWIVHGASTPSLQSIALKLLGQPCSSSCCERNWSTYSFIHSLRRNKITPQRAEDLVFVHNNLRLLSRNSATYKEGISQLWDVGGDGFENLGEESVGMLDIANLSLDEPSLETPLITGGDIMNVEVE</sequence>
<evidence type="ECO:0000256" key="5">
    <source>
        <dbReference type="ARBA" id="ARBA00023125"/>
    </source>
</evidence>
<name>A0A540KMA1_MALBA</name>
<evidence type="ECO:0000313" key="11">
    <source>
        <dbReference type="Proteomes" id="UP000315295"/>
    </source>
</evidence>